<evidence type="ECO:0000256" key="1">
    <source>
        <dbReference type="SAM" id="SignalP"/>
    </source>
</evidence>
<gene>
    <name evidence="2" type="ORF">CMUS01_06112</name>
</gene>
<name>A0A8H6NJ89_9PEZI</name>
<dbReference type="Proteomes" id="UP000639643">
    <property type="component" value="Unassembled WGS sequence"/>
</dbReference>
<proteinExistence type="predicted"/>
<dbReference type="AlphaFoldDB" id="A0A8H6NJ89"/>
<keyword evidence="3" id="KW-1185">Reference proteome</keyword>
<feature type="chain" id="PRO_5034836248" evidence="1">
    <location>
        <begin position="22"/>
        <end position="142"/>
    </location>
</feature>
<evidence type="ECO:0000313" key="2">
    <source>
        <dbReference type="EMBL" id="KAF6834526.1"/>
    </source>
</evidence>
<dbReference type="EMBL" id="WIGM01000194">
    <property type="protein sequence ID" value="KAF6834526.1"/>
    <property type="molecule type" value="Genomic_DNA"/>
</dbReference>
<reference evidence="2" key="1">
    <citation type="journal article" date="2020" name="Phytopathology">
        <title>Genome Sequence Resources of Colletotrichum truncatum, C. plurivorum, C. musicola, and C. sojae: Four Species Pathogenic to Soybean (Glycine max).</title>
        <authorList>
            <person name="Rogerio F."/>
            <person name="Boufleur T.R."/>
            <person name="Ciampi-Guillardi M."/>
            <person name="Sukno S.A."/>
            <person name="Thon M.R."/>
            <person name="Massola Junior N.S."/>
            <person name="Baroncelli R."/>
        </authorList>
    </citation>
    <scope>NUCLEOTIDE SEQUENCE</scope>
    <source>
        <strain evidence="2">LFN0074</strain>
    </source>
</reference>
<feature type="signal peptide" evidence="1">
    <location>
        <begin position="1"/>
        <end position="21"/>
    </location>
</feature>
<accession>A0A8H6NJ89</accession>
<organism evidence="2 3">
    <name type="scientific">Colletotrichum musicola</name>
    <dbReference type="NCBI Taxonomy" id="2175873"/>
    <lineage>
        <taxon>Eukaryota</taxon>
        <taxon>Fungi</taxon>
        <taxon>Dikarya</taxon>
        <taxon>Ascomycota</taxon>
        <taxon>Pezizomycotina</taxon>
        <taxon>Sordariomycetes</taxon>
        <taxon>Hypocreomycetidae</taxon>
        <taxon>Glomerellales</taxon>
        <taxon>Glomerellaceae</taxon>
        <taxon>Colletotrichum</taxon>
        <taxon>Colletotrichum orchidearum species complex</taxon>
    </lineage>
</organism>
<comment type="caution">
    <text evidence="2">The sequence shown here is derived from an EMBL/GenBank/DDBJ whole genome shotgun (WGS) entry which is preliminary data.</text>
</comment>
<evidence type="ECO:0000313" key="3">
    <source>
        <dbReference type="Proteomes" id="UP000639643"/>
    </source>
</evidence>
<keyword evidence="1" id="KW-0732">Signal</keyword>
<sequence length="142" mass="15031">MVKLITLPALAAILFSSQATASWDDCTLVSYETLLSVKTDAHPTLGPDGLYATTSDSQCVYVDASAGSAFSQDYPKEHAVVVSVAQEADVSGIDFLASFDPLGVKVCNSSISWPKPCTSCSCKYDNTVCAGPPPCIAYYRCK</sequence>
<protein>
    <submittedName>
        <fullName evidence="2">Uncharacterized protein</fullName>
    </submittedName>
</protein>
<dbReference type="OrthoDB" id="4849373at2759"/>